<organism evidence="1">
    <name type="scientific">Musca domestica</name>
    <name type="common">House fly</name>
    <dbReference type="NCBI Taxonomy" id="7370"/>
    <lineage>
        <taxon>Eukaryota</taxon>
        <taxon>Metazoa</taxon>
        <taxon>Ecdysozoa</taxon>
        <taxon>Arthropoda</taxon>
        <taxon>Hexapoda</taxon>
        <taxon>Insecta</taxon>
        <taxon>Pterygota</taxon>
        <taxon>Neoptera</taxon>
        <taxon>Endopterygota</taxon>
        <taxon>Diptera</taxon>
        <taxon>Brachycera</taxon>
        <taxon>Muscomorpha</taxon>
        <taxon>Muscoidea</taxon>
        <taxon>Muscidae</taxon>
        <taxon>Musca</taxon>
    </lineage>
</organism>
<dbReference type="SMART" id="SM00697">
    <property type="entry name" value="DM8"/>
    <property type="match status" value="1"/>
</dbReference>
<dbReference type="AlphaFoldDB" id="A0A1I8M6D1"/>
<dbReference type="VEuPathDB" id="VectorBase:MDOMA2_014077"/>
<name>A0A1I8M6D1_MUSDO</name>
<dbReference type="EnsemblMetazoa" id="MDOA001684-RB">
    <property type="protein sequence ID" value="MDOA001684-PB"/>
    <property type="gene ID" value="MDOA001684"/>
</dbReference>
<proteinExistence type="predicted"/>
<evidence type="ECO:0000313" key="1">
    <source>
        <dbReference type="EnsemblMetazoa" id="MDOA001684-PB"/>
    </source>
</evidence>
<dbReference type="InterPro" id="IPR010512">
    <property type="entry name" value="DUF1091"/>
</dbReference>
<protein>
    <submittedName>
        <fullName evidence="1">Uncharacterized protein</fullName>
    </submittedName>
</protein>
<dbReference type="Pfam" id="PF06477">
    <property type="entry name" value="DUF1091"/>
    <property type="match status" value="1"/>
</dbReference>
<dbReference type="PANTHER" id="PTHR20898:SF0">
    <property type="entry name" value="DAEDALUS ON 3-RELATED"/>
    <property type="match status" value="1"/>
</dbReference>
<sequence length="101" mass="11971">MYKRASGYRPFLYNITQDICAFFANRKRYPIVKVIFDVFLNQSNLNHTCPYNDAIIVKDLILEEDLFHFFPIPEGEYLFKITVSANNDLKATVEAFFYRKD</sequence>
<dbReference type="VEuPathDB" id="VectorBase:MDOA001684"/>
<dbReference type="PANTHER" id="PTHR20898">
    <property type="entry name" value="DAEDALUS ON 3-RELATED-RELATED"/>
    <property type="match status" value="1"/>
</dbReference>
<reference evidence="1" key="1">
    <citation type="submission" date="2020-05" db="UniProtKB">
        <authorList>
            <consortium name="EnsemblMetazoa"/>
        </authorList>
    </citation>
    <scope>IDENTIFICATION</scope>
    <source>
        <strain evidence="1">Aabys</strain>
    </source>
</reference>
<accession>A0A1I8M6D1</accession>